<evidence type="ECO:0000256" key="2">
    <source>
        <dbReference type="ARBA" id="ARBA00012925"/>
    </source>
</evidence>
<protein>
    <recommendedName>
        <fullName evidence="2">carbonic anhydrase</fullName>
        <ecNumber evidence="2">4.2.1.1</ecNumber>
    </recommendedName>
</protein>
<dbReference type="PANTHER" id="PTHR18952">
    <property type="entry name" value="CARBONIC ANHYDRASE"/>
    <property type="match status" value="1"/>
</dbReference>
<reference evidence="9" key="1">
    <citation type="submission" date="2023-07" db="EMBL/GenBank/DDBJ databases">
        <title>Ureibacillus sp. isolated from freshwater well.</title>
        <authorList>
            <person name="Kirdat K."/>
            <person name="Bhatt A."/>
            <person name="Teware R."/>
            <person name="Bhavsar Y."/>
            <person name="Yadav A."/>
        </authorList>
    </citation>
    <scope>NUCLEOTIDE SEQUENCE</scope>
    <source>
        <strain evidence="9">BA0131</strain>
    </source>
</reference>
<evidence type="ECO:0000256" key="5">
    <source>
        <dbReference type="ARBA" id="ARBA00023239"/>
    </source>
</evidence>
<evidence type="ECO:0000259" key="8">
    <source>
        <dbReference type="PROSITE" id="PS51144"/>
    </source>
</evidence>
<dbReference type="EMBL" id="JAUHTQ010000016">
    <property type="protein sequence ID" value="MDN4495124.1"/>
    <property type="molecule type" value="Genomic_DNA"/>
</dbReference>
<proteinExistence type="inferred from homology"/>
<dbReference type="CDD" id="cd03124">
    <property type="entry name" value="alpha_CA_prokaryotic_like"/>
    <property type="match status" value="1"/>
</dbReference>
<sequence length="275" mass="31069">MKKLVYVFLAVFLILALVACSEQTAETTPAEEGTVNEVKEEQTVITKESDWSYNDESGPEYWAELDPANLACVNGSEQSPVNIEFSQVKADKELEDIGIRYEPTAFSLVNNGHTVQANATTESSSLVVEGNEYKLAQFHFHTPSEHQFNGQNYDMELHLVHKNSNGDLAVLGLMIQEGRENDKLAAVWDVLPKEETEKAISVEEPIDLEALLPQDQTSFHYNGSLTTPPCTEEVKWIIFEQPIDMSKEQIQSFQQIFPDNHRPVQALNEREIFNH</sequence>
<comment type="similarity">
    <text evidence="1">Belongs to the alpha-carbonic anhydrase family.</text>
</comment>
<keyword evidence="5" id="KW-0456">Lyase</keyword>
<keyword evidence="10" id="KW-1185">Reference proteome</keyword>
<keyword evidence="4" id="KW-0862">Zinc</keyword>
<dbReference type="SUPFAM" id="SSF51069">
    <property type="entry name" value="Carbonic anhydrase"/>
    <property type="match status" value="1"/>
</dbReference>
<dbReference type="Pfam" id="PF00194">
    <property type="entry name" value="Carb_anhydrase"/>
    <property type="match status" value="1"/>
</dbReference>
<feature type="chain" id="PRO_5045723262" description="carbonic anhydrase" evidence="7">
    <location>
        <begin position="25"/>
        <end position="275"/>
    </location>
</feature>
<evidence type="ECO:0000256" key="4">
    <source>
        <dbReference type="ARBA" id="ARBA00022833"/>
    </source>
</evidence>
<feature type="signal peptide" evidence="7">
    <location>
        <begin position="1"/>
        <end position="24"/>
    </location>
</feature>
<dbReference type="Gene3D" id="3.10.200.10">
    <property type="entry name" value="Alpha carbonic anhydrase"/>
    <property type="match status" value="1"/>
</dbReference>
<dbReference type="PROSITE" id="PS51257">
    <property type="entry name" value="PROKAR_LIPOPROTEIN"/>
    <property type="match status" value="1"/>
</dbReference>
<dbReference type="InterPro" id="IPR023561">
    <property type="entry name" value="Carbonic_anhydrase_a-class"/>
</dbReference>
<evidence type="ECO:0000256" key="1">
    <source>
        <dbReference type="ARBA" id="ARBA00010718"/>
    </source>
</evidence>
<dbReference type="EC" id="4.2.1.1" evidence="2"/>
<dbReference type="Proteomes" id="UP001172743">
    <property type="component" value="Unassembled WGS sequence"/>
</dbReference>
<evidence type="ECO:0000313" key="9">
    <source>
        <dbReference type="EMBL" id="MDN4495124.1"/>
    </source>
</evidence>
<dbReference type="RefSeq" id="WP_301139441.1">
    <property type="nucleotide sequence ID" value="NZ_JAUHTQ010000016.1"/>
</dbReference>
<organism evidence="9 10">
    <name type="scientific">Ureibacillus aquaedulcis</name>
    <dbReference type="NCBI Taxonomy" id="3058421"/>
    <lineage>
        <taxon>Bacteria</taxon>
        <taxon>Bacillati</taxon>
        <taxon>Bacillota</taxon>
        <taxon>Bacilli</taxon>
        <taxon>Bacillales</taxon>
        <taxon>Caryophanaceae</taxon>
        <taxon>Ureibacillus</taxon>
    </lineage>
</organism>
<dbReference type="InterPro" id="IPR041891">
    <property type="entry name" value="Alpha_CA_prokaryot-like"/>
</dbReference>
<dbReference type="SMART" id="SM01057">
    <property type="entry name" value="Carb_anhydrase"/>
    <property type="match status" value="1"/>
</dbReference>
<feature type="domain" description="Alpha-carbonic anhydrase" evidence="8">
    <location>
        <begin position="49"/>
        <end position="275"/>
    </location>
</feature>
<keyword evidence="3" id="KW-0479">Metal-binding</keyword>
<evidence type="ECO:0000256" key="6">
    <source>
        <dbReference type="ARBA" id="ARBA00048348"/>
    </source>
</evidence>
<comment type="caution">
    <text evidence="9">The sequence shown here is derived from an EMBL/GenBank/DDBJ whole genome shotgun (WGS) entry which is preliminary data.</text>
</comment>
<evidence type="ECO:0000313" key="10">
    <source>
        <dbReference type="Proteomes" id="UP001172743"/>
    </source>
</evidence>
<evidence type="ECO:0000256" key="3">
    <source>
        <dbReference type="ARBA" id="ARBA00022723"/>
    </source>
</evidence>
<accession>A0ABT8GUS2</accession>
<evidence type="ECO:0000256" key="7">
    <source>
        <dbReference type="SAM" id="SignalP"/>
    </source>
</evidence>
<dbReference type="PROSITE" id="PS51144">
    <property type="entry name" value="ALPHA_CA_2"/>
    <property type="match status" value="1"/>
</dbReference>
<name>A0ABT8GUS2_9BACL</name>
<comment type="catalytic activity">
    <reaction evidence="6">
        <text>hydrogencarbonate + H(+) = CO2 + H2O</text>
        <dbReference type="Rhea" id="RHEA:10748"/>
        <dbReference type="ChEBI" id="CHEBI:15377"/>
        <dbReference type="ChEBI" id="CHEBI:15378"/>
        <dbReference type="ChEBI" id="CHEBI:16526"/>
        <dbReference type="ChEBI" id="CHEBI:17544"/>
        <dbReference type="EC" id="4.2.1.1"/>
    </reaction>
</comment>
<dbReference type="PANTHER" id="PTHR18952:SF265">
    <property type="entry name" value="CARBONIC ANHYDRASE"/>
    <property type="match status" value="1"/>
</dbReference>
<keyword evidence="7" id="KW-0732">Signal</keyword>
<gene>
    <name evidence="9" type="ORF">QYB95_16340</name>
</gene>
<dbReference type="InterPro" id="IPR001148">
    <property type="entry name" value="CA_dom"/>
</dbReference>
<dbReference type="InterPro" id="IPR036398">
    <property type="entry name" value="CA_dom_sf"/>
</dbReference>